<keyword evidence="2 9" id="KW-0812">Transmembrane</keyword>
<reference evidence="11" key="2">
    <citation type="submission" date="2023-06" db="EMBL/GenBank/DDBJ databases">
        <authorList>
            <person name="Swenson N.G."/>
            <person name="Wegrzyn J.L."/>
            <person name="Mcevoy S.L."/>
        </authorList>
    </citation>
    <scope>NUCLEOTIDE SEQUENCE</scope>
    <source>
        <strain evidence="11">NS2018</strain>
        <tissue evidence="11">Leaf</tissue>
    </source>
</reference>
<evidence type="ECO:0000256" key="2">
    <source>
        <dbReference type="ARBA" id="ARBA00022692"/>
    </source>
</evidence>
<keyword evidence="3" id="KW-0677">Repeat</keyword>
<evidence type="ECO:0000256" key="3">
    <source>
        <dbReference type="ARBA" id="ARBA00022737"/>
    </source>
</evidence>
<feature type="domain" description="PGG" evidence="10">
    <location>
        <begin position="428"/>
        <end position="533"/>
    </location>
</feature>
<protein>
    <recommendedName>
        <fullName evidence="10">PGG domain-containing protein</fullName>
    </recommendedName>
</protein>
<evidence type="ECO:0000256" key="7">
    <source>
        <dbReference type="PROSITE-ProRule" id="PRU00023"/>
    </source>
</evidence>
<feature type="transmembrane region" description="Helical" evidence="9">
    <location>
        <begin position="514"/>
        <end position="535"/>
    </location>
</feature>
<name>A0AA39TDP1_ACESA</name>
<dbReference type="EMBL" id="JAUESC010000002">
    <property type="protein sequence ID" value="KAK0605147.1"/>
    <property type="molecule type" value="Genomic_DNA"/>
</dbReference>
<evidence type="ECO:0000256" key="1">
    <source>
        <dbReference type="ARBA" id="ARBA00004141"/>
    </source>
</evidence>
<evidence type="ECO:0000256" key="8">
    <source>
        <dbReference type="SAM" id="MobiDB-lite"/>
    </source>
</evidence>
<evidence type="ECO:0000259" key="10">
    <source>
        <dbReference type="Pfam" id="PF13962"/>
    </source>
</evidence>
<feature type="repeat" description="ANK" evidence="7">
    <location>
        <begin position="209"/>
        <end position="231"/>
    </location>
</feature>
<feature type="transmembrane region" description="Helical" evidence="9">
    <location>
        <begin position="541"/>
        <end position="559"/>
    </location>
</feature>
<keyword evidence="4 9" id="KW-1133">Transmembrane helix</keyword>
<sequence length="565" mass="63149">MKEATEANISDAVSSKIEKPDAGSESYKNKGETDSSSGSDNQGRNFELMDSLYFAAANGIISKFEEHSKQLDQILTPKGHTILHIHITARRRPRPRISQNMAFVRYILEKCPQLLWKANEKGETLLHMAAKHGHSDVVEFLLQEIWEKNYQNHHDQELGINRTATWQMLQMINEAKDTALHEAVRYNHLDVVQLLTKEDPSLPYDVNKSGETPLYLAAERGYVEILKEILSTCISPADHGPYSRTALHTAVICNNTNKSAAYKADIEGKTPLHVAFGLGRVGIMRELISRCPSCCELVDNRGWNVFHFASTSKNRKAVELILRYPSLGNLLNEKDEKGNTPFLQAASMQFIITNPKVDLLVFNNDNNNAADIVNPYVFHLKLLNYILWSRISVRIKRCRRILFKDDDEEGRENKGDLLSSKSNTGLGQNHLVVATLIATVAFATGITVPGGLIVEKGPDQGAPILTRNTAFRAFVILNAISMFWSSYAILAHLTRRRTTNREKIIKRRMLLQGFIGYAMLAMIGAFLAGTCAVLLHSDKKLAISACVAPVAVVVFAQIVRKKANE</sequence>
<dbReference type="PROSITE" id="PS50088">
    <property type="entry name" value="ANK_REPEAT"/>
    <property type="match status" value="3"/>
</dbReference>
<dbReference type="Pfam" id="PF13962">
    <property type="entry name" value="PGG"/>
    <property type="match status" value="1"/>
</dbReference>
<feature type="repeat" description="ANK" evidence="7">
    <location>
        <begin position="121"/>
        <end position="153"/>
    </location>
</feature>
<accession>A0AA39TDP1</accession>
<dbReference type="SMART" id="SM00248">
    <property type="entry name" value="ANK"/>
    <property type="match status" value="6"/>
</dbReference>
<dbReference type="AlphaFoldDB" id="A0AA39TDP1"/>
<evidence type="ECO:0000313" key="12">
    <source>
        <dbReference type="Proteomes" id="UP001168877"/>
    </source>
</evidence>
<dbReference type="InterPro" id="IPR002110">
    <property type="entry name" value="Ankyrin_rpt"/>
</dbReference>
<dbReference type="PROSITE" id="PS50297">
    <property type="entry name" value="ANK_REP_REGION"/>
    <property type="match status" value="3"/>
</dbReference>
<proteinExistence type="predicted"/>
<feature type="repeat" description="ANK" evidence="7">
    <location>
        <begin position="267"/>
        <end position="290"/>
    </location>
</feature>
<comment type="subcellular location">
    <subcellularLocation>
        <location evidence="1">Membrane</location>
        <topology evidence="1">Multi-pass membrane protein</topology>
    </subcellularLocation>
</comment>
<keyword evidence="6 9" id="KW-0472">Membrane</keyword>
<organism evidence="11 12">
    <name type="scientific">Acer saccharum</name>
    <name type="common">Sugar maple</name>
    <dbReference type="NCBI Taxonomy" id="4024"/>
    <lineage>
        <taxon>Eukaryota</taxon>
        <taxon>Viridiplantae</taxon>
        <taxon>Streptophyta</taxon>
        <taxon>Embryophyta</taxon>
        <taxon>Tracheophyta</taxon>
        <taxon>Spermatophyta</taxon>
        <taxon>Magnoliopsida</taxon>
        <taxon>eudicotyledons</taxon>
        <taxon>Gunneridae</taxon>
        <taxon>Pentapetalae</taxon>
        <taxon>rosids</taxon>
        <taxon>malvids</taxon>
        <taxon>Sapindales</taxon>
        <taxon>Sapindaceae</taxon>
        <taxon>Hippocastanoideae</taxon>
        <taxon>Acereae</taxon>
        <taxon>Acer</taxon>
    </lineage>
</organism>
<keyword evidence="5 7" id="KW-0040">ANK repeat</keyword>
<dbReference type="PANTHER" id="PTHR24186">
    <property type="entry name" value="PROTEIN PHOSPHATASE 1 REGULATORY SUBUNIT"/>
    <property type="match status" value="1"/>
</dbReference>
<dbReference type="GO" id="GO:0005886">
    <property type="term" value="C:plasma membrane"/>
    <property type="evidence" value="ECO:0007669"/>
    <property type="project" value="TreeGrafter"/>
</dbReference>
<feature type="region of interest" description="Disordered" evidence="8">
    <location>
        <begin position="1"/>
        <end position="42"/>
    </location>
</feature>
<evidence type="ECO:0000256" key="5">
    <source>
        <dbReference type="ARBA" id="ARBA00023043"/>
    </source>
</evidence>
<dbReference type="Pfam" id="PF12796">
    <property type="entry name" value="Ank_2"/>
    <property type="match status" value="2"/>
</dbReference>
<dbReference type="PANTHER" id="PTHR24186:SF36">
    <property type="entry name" value="SERINE_THREONINE-PROTEIN PHOSPHATASE 6 REGULATORY ANKYRIN REPEAT SUBUNIT A-LIKE"/>
    <property type="match status" value="1"/>
</dbReference>
<keyword evidence="12" id="KW-1185">Reference proteome</keyword>
<comment type="caution">
    <text evidence="11">The sequence shown here is derived from an EMBL/GenBank/DDBJ whole genome shotgun (WGS) entry which is preliminary data.</text>
</comment>
<feature type="transmembrane region" description="Helical" evidence="9">
    <location>
        <begin position="431"/>
        <end position="453"/>
    </location>
</feature>
<evidence type="ECO:0000256" key="6">
    <source>
        <dbReference type="ARBA" id="ARBA00023136"/>
    </source>
</evidence>
<feature type="compositionally biased region" description="Basic and acidic residues" evidence="8">
    <location>
        <begin position="16"/>
        <end position="33"/>
    </location>
</feature>
<dbReference type="InterPro" id="IPR026961">
    <property type="entry name" value="PGG_dom"/>
</dbReference>
<reference evidence="11" key="1">
    <citation type="journal article" date="2022" name="Plant J.">
        <title>Strategies of tolerance reflected in two North American maple genomes.</title>
        <authorList>
            <person name="McEvoy S.L."/>
            <person name="Sezen U.U."/>
            <person name="Trouern-Trend A."/>
            <person name="McMahon S.M."/>
            <person name="Schaberg P.G."/>
            <person name="Yang J."/>
            <person name="Wegrzyn J.L."/>
            <person name="Swenson N.G."/>
        </authorList>
    </citation>
    <scope>NUCLEOTIDE SEQUENCE</scope>
    <source>
        <strain evidence="11">NS2018</strain>
    </source>
</reference>
<dbReference type="SUPFAM" id="SSF48403">
    <property type="entry name" value="Ankyrin repeat"/>
    <property type="match status" value="1"/>
</dbReference>
<feature type="transmembrane region" description="Helical" evidence="9">
    <location>
        <begin position="473"/>
        <end position="493"/>
    </location>
</feature>
<dbReference type="InterPro" id="IPR036770">
    <property type="entry name" value="Ankyrin_rpt-contain_sf"/>
</dbReference>
<evidence type="ECO:0000256" key="9">
    <source>
        <dbReference type="SAM" id="Phobius"/>
    </source>
</evidence>
<gene>
    <name evidence="11" type="ORF">LWI29_023266</name>
</gene>
<dbReference type="Gene3D" id="1.25.40.20">
    <property type="entry name" value="Ankyrin repeat-containing domain"/>
    <property type="match status" value="2"/>
</dbReference>
<evidence type="ECO:0000313" key="11">
    <source>
        <dbReference type="EMBL" id="KAK0605147.1"/>
    </source>
</evidence>
<evidence type="ECO:0000256" key="4">
    <source>
        <dbReference type="ARBA" id="ARBA00022989"/>
    </source>
</evidence>
<dbReference type="Proteomes" id="UP001168877">
    <property type="component" value="Unassembled WGS sequence"/>
</dbReference>